<gene>
    <name evidence="1" type="ORF">QE152_g29384</name>
</gene>
<name>A0AAW1JHF6_POPJA</name>
<dbReference type="Proteomes" id="UP001458880">
    <property type="component" value="Unassembled WGS sequence"/>
</dbReference>
<sequence length="113" mass="13211">MILIVPLHHIPTKDCERNFLSLDERLTPTIAMQKLRKKFDLQMNLMSLFQDYDRTNFGTISRKLKLVLITNLTENLTMGVRFQCTDSVTNPHKISIDIFIRFEAKAIINEQTN</sequence>
<reference evidence="1 2" key="1">
    <citation type="journal article" date="2024" name="BMC Genomics">
        <title>De novo assembly and annotation of Popillia japonica's genome with initial clues to its potential as an invasive pest.</title>
        <authorList>
            <person name="Cucini C."/>
            <person name="Boschi S."/>
            <person name="Funari R."/>
            <person name="Cardaioli E."/>
            <person name="Iannotti N."/>
            <person name="Marturano G."/>
            <person name="Paoli F."/>
            <person name="Bruttini M."/>
            <person name="Carapelli A."/>
            <person name="Frati F."/>
            <person name="Nardi F."/>
        </authorList>
    </citation>
    <scope>NUCLEOTIDE SEQUENCE [LARGE SCALE GENOMIC DNA]</scope>
    <source>
        <strain evidence="1">DMR45628</strain>
    </source>
</reference>
<dbReference type="AlphaFoldDB" id="A0AAW1JHF6"/>
<protein>
    <submittedName>
        <fullName evidence="1">Uncharacterized protein</fullName>
    </submittedName>
</protein>
<organism evidence="1 2">
    <name type="scientific">Popillia japonica</name>
    <name type="common">Japanese beetle</name>
    <dbReference type="NCBI Taxonomy" id="7064"/>
    <lineage>
        <taxon>Eukaryota</taxon>
        <taxon>Metazoa</taxon>
        <taxon>Ecdysozoa</taxon>
        <taxon>Arthropoda</taxon>
        <taxon>Hexapoda</taxon>
        <taxon>Insecta</taxon>
        <taxon>Pterygota</taxon>
        <taxon>Neoptera</taxon>
        <taxon>Endopterygota</taxon>
        <taxon>Coleoptera</taxon>
        <taxon>Polyphaga</taxon>
        <taxon>Scarabaeiformia</taxon>
        <taxon>Scarabaeidae</taxon>
        <taxon>Rutelinae</taxon>
        <taxon>Popillia</taxon>
    </lineage>
</organism>
<keyword evidence="2" id="KW-1185">Reference proteome</keyword>
<proteinExistence type="predicted"/>
<accession>A0AAW1JHF6</accession>
<dbReference type="EMBL" id="JASPKY010000372">
    <property type="protein sequence ID" value="KAK9703350.1"/>
    <property type="molecule type" value="Genomic_DNA"/>
</dbReference>
<evidence type="ECO:0000313" key="2">
    <source>
        <dbReference type="Proteomes" id="UP001458880"/>
    </source>
</evidence>
<evidence type="ECO:0000313" key="1">
    <source>
        <dbReference type="EMBL" id="KAK9703350.1"/>
    </source>
</evidence>
<comment type="caution">
    <text evidence="1">The sequence shown here is derived from an EMBL/GenBank/DDBJ whole genome shotgun (WGS) entry which is preliminary data.</text>
</comment>